<feature type="transmembrane region" description="Helical" evidence="1">
    <location>
        <begin position="15"/>
        <end position="36"/>
    </location>
</feature>
<dbReference type="RefSeq" id="WP_247416246.1">
    <property type="nucleotide sequence ID" value="NZ_JALLGW010000001.1"/>
</dbReference>
<name>A0ABD5RQ33_9EURY</name>
<feature type="transmembrane region" description="Helical" evidence="1">
    <location>
        <begin position="72"/>
        <end position="93"/>
    </location>
</feature>
<evidence type="ECO:0000313" key="3">
    <source>
        <dbReference type="Proteomes" id="UP001596099"/>
    </source>
</evidence>
<evidence type="ECO:0000313" key="2">
    <source>
        <dbReference type="EMBL" id="MFC5972636.1"/>
    </source>
</evidence>
<dbReference type="EMBL" id="JBHSQH010000001">
    <property type="protein sequence ID" value="MFC5972636.1"/>
    <property type="molecule type" value="Genomic_DNA"/>
</dbReference>
<comment type="caution">
    <text evidence="2">The sequence shown here is derived from an EMBL/GenBank/DDBJ whole genome shotgun (WGS) entry which is preliminary data.</text>
</comment>
<proteinExistence type="predicted"/>
<keyword evidence="1" id="KW-1133">Transmembrane helix</keyword>
<gene>
    <name evidence="2" type="ORF">ACFPYI_14960</name>
</gene>
<keyword evidence="1" id="KW-0472">Membrane</keyword>
<keyword evidence="3" id="KW-1185">Reference proteome</keyword>
<evidence type="ECO:0000256" key="1">
    <source>
        <dbReference type="SAM" id="Phobius"/>
    </source>
</evidence>
<accession>A0ABD5RQ33</accession>
<dbReference type="Proteomes" id="UP001596099">
    <property type="component" value="Unassembled WGS sequence"/>
</dbReference>
<sequence length="129" mass="13244">MSQQTLTALSQRDEAFWIALGLLFGGAVLTAVGTGLTAPPSTIVVDIGPVLDSSPTTIVVDIGTLIADVGRFLSGVGTLVILTRIAVAVWRILRTTVLAGRLGYAEGVAGDAPDADHGAADEDRTTLTE</sequence>
<dbReference type="AlphaFoldDB" id="A0ABD5RQ33"/>
<protein>
    <recommendedName>
        <fullName evidence="4">DUF4321 domain-containing protein</fullName>
    </recommendedName>
</protein>
<keyword evidence="1" id="KW-0812">Transmembrane</keyword>
<organism evidence="2 3">
    <name type="scientific">Halomarina salina</name>
    <dbReference type="NCBI Taxonomy" id="1872699"/>
    <lineage>
        <taxon>Archaea</taxon>
        <taxon>Methanobacteriati</taxon>
        <taxon>Methanobacteriota</taxon>
        <taxon>Stenosarchaea group</taxon>
        <taxon>Halobacteria</taxon>
        <taxon>Halobacteriales</taxon>
        <taxon>Natronomonadaceae</taxon>
        <taxon>Halomarina</taxon>
    </lineage>
</organism>
<reference evidence="2 3" key="1">
    <citation type="journal article" date="2019" name="Int. J. Syst. Evol. Microbiol.">
        <title>The Global Catalogue of Microorganisms (GCM) 10K type strain sequencing project: providing services to taxonomists for standard genome sequencing and annotation.</title>
        <authorList>
            <consortium name="The Broad Institute Genomics Platform"/>
            <consortium name="The Broad Institute Genome Sequencing Center for Infectious Disease"/>
            <person name="Wu L."/>
            <person name="Ma J."/>
        </authorList>
    </citation>
    <scope>NUCLEOTIDE SEQUENCE [LARGE SCALE GENOMIC DNA]</scope>
    <source>
        <strain evidence="2 3">CGMCC 1.12543</strain>
    </source>
</reference>
<evidence type="ECO:0008006" key="4">
    <source>
        <dbReference type="Google" id="ProtNLM"/>
    </source>
</evidence>